<accession>A0A0F9GKL7</accession>
<dbReference type="EMBL" id="LAZR01017681">
    <property type="protein sequence ID" value="KKL99424.1"/>
    <property type="molecule type" value="Genomic_DNA"/>
</dbReference>
<proteinExistence type="predicted"/>
<comment type="caution">
    <text evidence="1">The sequence shown here is derived from an EMBL/GenBank/DDBJ whole genome shotgun (WGS) entry which is preliminary data.</text>
</comment>
<name>A0A0F9GKL7_9ZZZZ</name>
<protein>
    <submittedName>
        <fullName evidence="1">Uncharacterized protein</fullName>
    </submittedName>
</protein>
<dbReference type="AlphaFoldDB" id="A0A0F9GKL7"/>
<evidence type="ECO:0000313" key="1">
    <source>
        <dbReference type="EMBL" id="KKL99424.1"/>
    </source>
</evidence>
<organism evidence="1">
    <name type="scientific">marine sediment metagenome</name>
    <dbReference type="NCBI Taxonomy" id="412755"/>
    <lineage>
        <taxon>unclassified sequences</taxon>
        <taxon>metagenomes</taxon>
        <taxon>ecological metagenomes</taxon>
    </lineage>
</organism>
<reference evidence="1" key="1">
    <citation type="journal article" date="2015" name="Nature">
        <title>Complex archaea that bridge the gap between prokaryotes and eukaryotes.</title>
        <authorList>
            <person name="Spang A."/>
            <person name="Saw J.H."/>
            <person name="Jorgensen S.L."/>
            <person name="Zaremba-Niedzwiedzka K."/>
            <person name="Martijn J."/>
            <person name="Lind A.E."/>
            <person name="van Eijk R."/>
            <person name="Schleper C."/>
            <person name="Guy L."/>
            <person name="Ettema T.J."/>
        </authorList>
    </citation>
    <scope>NUCLEOTIDE SEQUENCE</scope>
</reference>
<sequence>MTTYTADAGVISAVYTADSDPANQPIDIMLIKYGDVWHFDVDDNPEPTQAGLKLTSGFYHVDPGPEVPRGLTMTVVNGIISLST</sequence>
<gene>
    <name evidence="1" type="ORF">LCGC14_1814550</name>
</gene>